<gene>
    <name evidence="2" type="primary">cheW</name>
    <name evidence="2" type="ORF">HH1059_21150</name>
</gene>
<dbReference type="AlphaFoldDB" id="A0A110B2K0"/>
<accession>A0A110B2K0</accession>
<keyword evidence="3" id="KW-1185">Reference proteome</keyword>
<sequence>MTDHELVYAEENDEQADGQTSQWVTFKLGGEHYAIDVMQVQEVLPPTEIAPVPGAPDFVLGIINLRGKVVTVLDTRLRFGMPPKEADSESRIIVMEVEDNIAGIMVDGVNEVATVREDEIDTAPNVSNEESSRYIYGVVSRDDTDLLILVDANKLLIDEEFQEASNAMSV</sequence>
<dbReference type="Gene3D" id="2.40.50.180">
    <property type="entry name" value="CheA-289, Domain 4"/>
    <property type="match status" value="1"/>
</dbReference>
<dbReference type="EMBL" id="AP017372">
    <property type="protein sequence ID" value="BAU58825.1"/>
    <property type="molecule type" value="Genomic_DNA"/>
</dbReference>
<reference evidence="2" key="1">
    <citation type="submission" date="2016-02" db="EMBL/GenBank/DDBJ databases">
        <title>Halorhodospira halochloris DSM-1059 complete genome, version 2.</title>
        <authorList>
            <person name="Tsukatani Y."/>
        </authorList>
    </citation>
    <scope>NUCLEOTIDE SEQUENCE</scope>
    <source>
        <strain evidence="2">DSM 1059</strain>
    </source>
</reference>
<proteinExistence type="predicted"/>
<evidence type="ECO:0000313" key="2">
    <source>
        <dbReference type="EMBL" id="BAU58825.1"/>
    </source>
</evidence>
<dbReference type="OrthoDB" id="9790406at2"/>
<dbReference type="PANTHER" id="PTHR22617">
    <property type="entry name" value="CHEMOTAXIS SENSOR HISTIDINE KINASE-RELATED"/>
    <property type="match status" value="1"/>
</dbReference>
<dbReference type="SUPFAM" id="SSF50341">
    <property type="entry name" value="CheW-like"/>
    <property type="match status" value="1"/>
</dbReference>
<dbReference type="CDD" id="cd00732">
    <property type="entry name" value="CheW"/>
    <property type="match status" value="1"/>
</dbReference>
<evidence type="ECO:0000259" key="1">
    <source>
        <dbReference type="PROSITE" id="PS50851"/>
    </source>
</evidence>
<organism evidence="2 3">
    <name type="scientific">Halorhodospira halochloris</name>
    <name type="common">Ectothiorhodospira halochloris</name>
    <dbReference type="NCBI Taxonomy" id="1052"/>
    <lineage>
        <taxon>Bacteria</taxon>
        <taxon>Pseudomonadati</taxon>
        <taxon>Pseudomonadota</taxon>
        <taxon>Gammaproteobacteria</taxon>
        <taxon>Chromatiales</taxon>
        <taxon>Ectothiorhodospiraceae</taxon>
        <taxon>Halorhodospira</taxon>
    </lineage>
</organism>
<feature type="domain" description="CheW-like" evidence="1">
    <location>
        <begin position="20"/>
        <end position="161"/>
    </location>
</feature>
<dbReference type="RefSeq" id="WP_096410119.1">
    <property type="nucleotide sequence ID" value="NZ_AP017372.2"/>
</dbReference>
<dbReference type="InterPro" id="IPR002545">
    <property type="entry name" value="CheW-lke_dom"/>
</dbReference>
<dbReference type="SMART" id="SM00260">
    <property type="entry name" value="CheW"/>
    <property type="match status" value="1"/>
</dbReference>
<dbReference type="PANTHER" id="PTHR22617:SF23">
    <property type="entry name" value="CHEMOTAXIS PROTEIN CHEW"/>
    <property type="match status" value="1"/>
</dbReference>
<evidence type="ECO:0000313" key="3">
    <source>
        <dbReference type="Proteomes" id="UP000218890"/>
    </source>
</evidence>
<dbReference type="Gene3D" id="2.30.30.40">
    <property type="entry name" value="SH3 Domains"/>
    <property type="match status" value="1"/>
</dbReference>
<dbReference type="PROSITE" id="PS50851">
    <property type="entry name" value="CHEW"/>
    <property type="match status" value="1"/>
</dbReference>
<dbReference type="GO" id="GO:0005829">
    <property type="term" value="C:cytosol"/>
    <property type="evidence" value="ECO:0007669"/>
    <property type="project" value="TreeGrafter"/>
</dbReference>
<dbReference type="Proteomes" id="UP000218890">
    <property type="component" value="Chromosome"/>
</dbReference>
<name>A0A110B2K0_HALHR</name>
<dbReference type="GO" id="GO:0007165">
    <property type="term" value="P:signal transduction"/>
    <property type="evidence" value="ECO:0007669"/>
    <property type="project" value="InterPro"/>
</dbReference>
<dbReference type="Pfam" id="PF01584">
    <property type="entry name" value="CheW"/>
    <property type="match status" value="1"/>
</dbReference>
<dbReference type="KEGG" id="hhk:HH1059_21150"/>
<dbReference type="InterPro" id="IPR036061">
    <property type="entry name" value="CheW-like_dom_sf"/>
</dbReference>
<dbReference type="GO" id="GO:0006935">
    <property type="term" value="P:chemotaxis"/>
    <property type="evidence" value="ECO:0007669"/>
    <property type="project" value="InterPro"/>
</dbReference>
<protein>
    <submittedName>
        <fullName evidence="2">Positive regulator of CheA protein activity</fullName>
    </submittedName>
</protein>
<dbReference type="InterPro" id="IPR039315">
    <property type="entry name" value="CheW"/>
</dbReference>